<dbReference type="STRING" id="1121922.GCA_000428905_02637"/>
<comment type="caution">
    <text evidence="2">The sequence shown here is derived from an EMBL/GenBank/DDBJ whole genome shotgun (WGS) entry which is preliminary data.</text>
</comment>
<keyword evidence="3" id="KW-1185">Reference proteome</keyword>
<dbReference type="OrthoDB" id="6334575at2"/>
<keyword evidence="1" id="KW-1133">Transmembrane helix</keyword>
<keyword evidence="1" id="KW-0472">Membrane</keyword>
<accession>K6ZJQ5</accession>
<feature type="transmembrane region" description="Helical" evidence="1">
    <location>
        <begin position="16"/>
        <end position="37"/>
    </location>
</feature>
<evidence type="ECO:0000256" key="1">
    <source>
        <dbReference type="SAM" id="Phobius"/>
    </source>
</evidence>
<sequence>MDVNTNNHQRTKLVRFGLFIFQLLITTIVTFVIASALHTQFVLSGLISVGAEIPLSVRIETIFVDFVGLLPTYGAIIFVGMLIAMTVAVLLAKKIRTKPLEQATDQPQNSQKSALWVYTLAGAVAMFTLLAAMHPILNVSIIAGARGFSGLLTQSIAGAIGGTVFGLIRGSTNKYS</sequence>
<keyword evidence="1" id="KW-0812">Transmembrane</keyword>
<dbReference type="Proteomes" id="UP000006251">
    <property type="component" value="Unassembled WGS sequence"/>
</dbReference>
<reference evidence="3" key="1">
    <citation type="journal article" date="2014" name="Environ. Microbiol.">
        <title>Comparative genomics of the marine bacterial genus Glaciecola reveals the high degree of genomic diversity and genomic characteristic for cold adaptation.</title>
        <authorList>
            <person name="Qin Q.L."/>
            <person name="Xie B.B."/>
            <person name="Yu Y."/>
            <person name="Shu Y.L."/>
            <person name="Rong J.C."/>
            <person name="Zhang Y.J."/>
            <person name="Zhao D.L."/>
            <person name="Chen X.L."/>
            <person name="Zhang X.Y."/>
            <person name="Chen B."/>
            <person name="Zhou B.C."/>
            <person name="Zhang Y.Z."/>
        </authorList>
    </citation>
    <scope>NUCLEOTIDE SEQUENCE [LARGE SCALE GENOMIC DNA]</scope>
    <source>
        <strain evidence="3">ACAM 615</strain>
    </source>
</reference>
<dbReference type="EMBL" id="BAEQ01000042">
    <property type="protein sequence ID" value="GAC29118.1"/>
    <property type="molecule type" value="Genomic_DNA"/>
</dbReference>
<dbReference type="RefSeq" id="WP_006011672.1">
    <property type="nucleotide sequence ID" value="NZ_AUAV01000014.1"/>
</dbReference>
<feature type="transmembrane region" description="Helical" evidence="1">
    <location>
        <begin position="113"/>
        <end position="136"/>
    </location>
</feature>
<gene>
    <name evidence="2" type="ORF">GPAL_2257</name>
</gene>
<evidence type="ECO:0000313" key="3">
    <source>
        <dbReference type="Proteomes" id="UP000006251"/>
    </source>
</evidence>
<protein>
    <submittedName>
        <fullName evidence="2">Uncharacterized protein</fullName>
    </submittedName>
</protein>
<dbReference type="AlphaFoldDB" id="K6ZJQ5"/>
<name>K6ZJQ5_9ALTE</name>
<feature type="transmembrane region" description="Helical" evidence="1">
    <location>
        <begin position="148"/>
        <end position="168"/>
    </location>
</feature>
<proteinExistence type="predicted"/>
<evidence type="ECO:0000313" key="2">
    <source>
        <dbReference type="EMBL" id="GAC29118.1"/>
    </source>
</evidence>
<feature type="transmembrane region" description="Helical" evidence="1">
    <location>
        <begin position="73"/>
        <end position="92"/>
    </location>
</feature>
<organism evidence="2 3">
    <name type="scientific">Brumicola pallidula DSM 14239 = ACAM 615</name>
    <dbReference type="NCBI Taxonomy" id="1121922"/>
    <lineage>
        <taxon>Bacteria</taxon>
        <taxon>Pseudomonadati</taxon>
        <taxon>Pseudomonadota</taxon>
        <taxon>Gammaproteobacteria</taxon>
        <taxon>Alteromonadales</taxon>
        <taxon>Alteromonadaceae</taxon>
        <taxon>Brumicola</taxon>
    </lineage>
</organism>